<dbReference type="PANTHER" id="PTHR11005">
    <property type="entry name" value="LYSOSOMAL ACID LIPASE-RELATED"/>
    <property type="match status" value="1"/>
</dbReference>
<keyword evidence="2 9" id="KW-0732">Signal</keyword>
<reference evidence="11" key="1">
    <citation type="submission" date="2021-01" db="UniProtKB">
        <authorList>
            <consortium name="EnsemblMetazoa"/>
        </authorList>
    </citation>
    <scope>IDENTIFICATION</scope>
    <source>
        <strain evidence="11">Aabys</strain>
    </source>
</reference>
<dbReference type="VEuPathDB" id="VectorBase:MDOA009676"/>
<dbReference type="SUPFAM" id="SSF53474">
    <property type="entry name" value="alpha/beta-Hydrolases"/>
    <property type="match status" value="1"/>
</dbReference>
<evidence type="ECO:0000256" key="5">
    <source>
        <dbReference type="ARBA" id="ARBA00023098"/>
    </source>
</evidence>
<evidence type="ECO:0000256" key="9">
    <source>
        <dbReference type="SAM" id="SignalP"/>
    </source>
</evidence>
<sequence>MPKQLLIFALLVAAVAAEVDVDPYIDIPFKPVKTSADRIREHGYPAESHYVETPDGYVLNLFRIPYSHKLQNENTKKPVVLIQHGLFSCSDCFLLNGPDHALAYNFADSGFDVWLGNARGNIYSRNNTKISINHPKFWEFSWHEIGSIDIPAMIDYILETTGESKLHYAGHSQGTTVFFVMGSMRPEYNDKIKTAHMLAPPIFMGNVTDGLVVGLAPYVGTPGVGSDILGSQEFIPHNYYVQRLLDTACDGSPLFSKYCEVLFLMWAGTDNTNLNYTILPQLVETHPAGISSNQGIHYIQEHVSNEFRQFDYGYSKNMKKYGQAEPPNYPLENISANMYIYYGMADGSATYMDVQRLPEHLSNIKYFKLIDDPNWGHLDFIFANQVKETINDPVIGFCMEYEASNAMRGL</sequence>
<feature type="chain" id="PRO_5044561010" description="Lipase" evidence="9">
    <location>
        <begin position="18"/>
        <end position="410"/>
    </location>
</feature>
<dbReference type="EnsemblMetazoa" id="MDOA009676-RA">
    <property type="protein sequence ID" value="MDOA009676-PA"/>
    <property type="gene ID" value="MDOA009676"/>
</dbReference>
<feature type="active site" description="Charge relay system" evidence="8">
    <location>
        <position position="377"/>
    </location>
</feature>
<reference evidence="13" key="2">
    <citation type="submission" date="2025-04" db="UniProtKB">
        <authorList>
            <consortium name="RefSeq"/>
        </authorList>
    </citation>
    <scope>IDENTIFICATION</scope>
    <source>
        <strain evidence="13">Aabys</strain>
    </source>
</reference>
<comment type="similarity">
    <text evidence="1 7">Belongs to the AB hydrolase superfamily. Lipase family.</text>
</comment>
<dbReference type="GeneID" id="101888746"/>
<evidence type="ECO:0000256" key="2">
    <source>
        <dbReference type="ARBA" id="ARBA00022729"/>
    </source>
</evidence>
<dbReference type="Pfam" id="PF04083">
    <property type="entry name" value="Abhydro_lipase"/>
    <property type="match status" value="1"/>
</dbReference>
<dbReference type="Proteomes" id="UP001652621">
    <property type="component" value="Unplaced"/>
</dbReference>
<evidence type="ECO:0000256" key="1">
    <source>
        <dbReference type="ARBA" id="ARBA00010701"/>
    </source>
</evidence>
<dbReference type="eggNOG" id="KOG2624">
    <property type="taxonomic scope" value="Eukaryota"/>
</dbReference>
<evidence type="ECO:0000313" key="11">
    <source>
        <dbReference type="EnsemblMetazoa" id="MDOA009676-PA"/>
    </source>
</evidence>
<evidence type="ECO:0000259" key="10">
    <source>
        <dbReference type="Pfam" id="PF04083"/>
    </source>
</evidence>
<dbReference type="GO" id="GO:0016042">
    <property type="term" value="P:lipid catabolic process"/>
    <property type="evidence" value="ECO:0007669"/>
    <property type="project" value="UniProtKB-KW"/>
</dbReference>
<evidence type="ECO:0000313" key="13">
    <source>
        <dbReference type="RefSeq" id="XP_005176081.1"/>
    </source>
</evidence>
<evidence type="ECO:0000256" key="6">
    <source>
        <dbReference type="ARBA" id="ARBA00023180"/>
    </source>
</evidence>
<keyword evidence="3 7" id="KW-0378">Hydrolase</keyword>
<feature type="active site" description="Charge relay system" evidence="8">
    <location>
        <position position="346"/>
    </location>
</feature>
<gene>
    <name evidence="11" type="primary">101888746</name>
    <name evidence="13" type="synonym">LOC101888746</name>
</gene>
<protein>
    <recommendedName>
        <fullName evidence="7">Lipase</fullName>
    </recommendedName>
</protein>
<dbReference type="InterPro" id="IPR025483">
    <property type="entry name" value="Lipase_euk"/>
</dbReference>
<organism evidence="11">
    <name type="scientific">Musca domestica</name>
    <name type="common">House fly</name>
    <dbReference type="NCBI Taxonomy" id="7370"/>
    <lineage>
        <taxon>Eukaryota</taxon>
        <taxon>Metazoa</taxon>
        <taxon>Ecdysozoa</taxon>
        <taxon>Arthropoda</taxon>
        <taxon>Hexapoda</taxon>
        <taxon>Insecta</taxon>
        <taxon>Pterygota</taxon>
        <taxon>Neoptera</taxon>
        <taxon>Endopterygota</taxon>
        <taxon>Diptera</taxon>
        <taxon>Brachycera</taxon>
        <taxon>Muscomorpha</taxon>
        <taxon>Muscoidea</taxon>
        <taxon>Muscidae</taxon>
        <taxon>Musca</taxon>
    </lineage>
</organism>
<feature type="active site" description="Nucleophile" evidence="8">
    <location>
        <position position="172"/>
    </location>
</feature>
<evidence type="ECO:0000256" key="8">
    <source>
        <dbReference type="PIRSR" id="PIRSR000862-1"/>
    </source>
</evidence>
<proteinExistence type="inferred from homology"/>
<feature type="signal peptide" evidence="9">
    <location>
        <begin position="1"/>
        <end position="17"/>
    </location>
</feature>
<dbReference type="STRING" id="7370.A0A1I8MYC9"/>
<dbReference type="RefSeq" id="XP_005176081.1">
    <property type="nucleotide sequence ID" value="XM_005176024.3"/>
</dbReference>
<evidence type="ECO:0000313" key="12">
    <source>
        <dbReference type="Proteomes" id="UP001652621"/>
    </source>
</evidence>
<dbReference type="KEGG" id="mde:101888746"/>
<accession>A0A1I8MYC9</accession>
<keyword evidence="12" id="KW-1185">Reference proteome</keyword>
<keyword evidence="5" id="KW-0443">Lipid metabolism</keyword>
<name>A0A1I8MYC9_MUSDO</name>
<evidence type="ECO:0000256" key="3">
    <source>
        <dbReference type="ARBA" id="ARBA00022801"/>
    </source>
</evidence>
<keyword evidence="4 7" id="KW-0442">Lipid degradation</keyword>
<dbReference type="Gene3D" id="3.40.50.1820">
    <property type="entry name" value="alpha/beta hydrolase"/>
    <property type="match status" value="1"/>
</dbReference>
<dbReference type="GO" id="GO:0016788">
    <property type="term" value="F:hydrolase activity, acting on ester bonds"/>
    <property type="evidence" value="ECO:0007669"/>
    <property type="project" value="InterPro"/>
</dbReference>
<dbReference type="FunFam" id="3.40.50.1820:FF:000021">
    <property type="entry name" value="Lipase"/>
    <property type="match status" value="1"/>
</dbReference>
<feature type="domain" description="Partial AB-hydrolase lipase" evidence="10">
    <location>
        <begin position="37"/>
        <end position="97"/>
    </location>
</feature>
<dbReference type="OrthoDB" id="9974421at2759"/>
<dbReference type="InterPro" id="IPR006693">
    <property type="entry name" value="AB_hydrolase_lipase"/>
</dbReference>
<dbReference type="VEuPathDB" id="VectorBase:MDOMA2_013377"/>
<dbReference type="PIRSF" id="PIRSF000862">
    <property type="entry name" value="Steryl_ester_lip"/>
    <property type="match status" value="1"/>
</dbReference>
<evidence type="ECO:0000256" key="7">
    <source>
        <dbReference type="PIRNR" id="PIRNR000862"/>
    </source>
</evidence>
<dbReference type="AlphaFoldDB" id="A0A1I8MYC9"/>
<dbReference type="InterPro" id="IPR029058">
    <property type="entry name" value="AB_hydrolase_fold"/>
</dbReference>
<keyword evidence="6" id="KW-0325">Glycoprotein</keyword>
<evidence type="ECO:0000256" key="4">
    <source>
        <dbReference type="ARBA" id="ARBA00022963"/>
    </source>
</evidence>